<proteinExistence type="predicted"/>
<dbReference type="EMBL" id="LAZR01025023">
    <property type="protein sequence ID" value="KKL73242.1"/>
    <property type="molecule type" value="Genomic_DNA"/>
</dbReference>
<keyword evidence="1" id="KW-0472">Membrane</keyword>
<gene>
    <name evidence="2" type="ORF">LCGC14_2076900</name>
</gene>
<evidence type="ECO:0000313" key="2">
    <source>
        <dbReference type="EMBL" id="KKL73242.1"/>
    </source>
</evidence>
<dbReference type="AlphaFoldDB" id="A0A0F9HDP0"/>
<name>A0A0F9HDP0_9ZZZZ</name>
<keyword evidence="1" id="KW-1133">Transmembrane helix</keyword>
<keyword evidence="1" id="KW-0812">Transmembrane</keyword>
<accession>A0A0F9HDP0</accession>
<feature type="non-terminal residue" evidence="2">
    <location>
        <position position="1"/>
    </location>
</feature>
<evidence type="ECO:0000256" key="1">
    <source>
        <dbReference type="SAM" id="Phobius"/>
    </source>
</evidence>
<organism evidence="2">
    <name type="scientific">marine sediment metagenome</name>
    <dbReference type="NCBI Taxonomy" id="412755"/>
    <lineage>
        <taxon>unclassified sequences</taxon>
        <taxon>metagenomes</taxon>
        <taxon>ecological metagenomes</taxon>
    </lineage>
</organism>
<feature type="transmembrane region" description="Helical" evidence="1">
    <location>
        <begin position="12"/>
        <end position="31"/>
    </location>
</feature>
<sequence>SARAWAEEVAKLRFLASFVWAEAVVAAVRVARSFTTRMI</sequence>
<comment type="caution">
    <text evidence="2">The sequence shown here is derived from an EMBL/GenBank/DDBJ whole genome shotgun (WGS) entry which is preliminary data.</text>
</comment>
<reference evidence="2" key="1">
    <citation type="journal article" date="2015" name="Nature">
        <title>Complex archaea that bridge the gap between prokaryotes and eukaryotes.</title>
        <authorList>
            <person name="Spang A."/>
            <person name="Saw J.H."/>
            <person name="Jorgensen S.L."/>
            <person name="Zaremba-Niedzwiedzka K."/>
            <person name="Martijn J."/>
            <person name="Lind A.E."/>
            <person name="van Eijk R."/>
            <person name="Schleper C."/>
            <person name="Guy L."/>
            <person name="Ettema T.J."/>
        </authorList>
    </citation>
    <scope>NUCLEOTIDE SEQUENCE</scope>
</reference>
<protein>
    <submittedName>
        <fullName evidence="2">Uncharacterized protein</fullName>
    </submittedName>
</protein>